<evidence type="ECO:0000313" key="2">
    <source>
        <dbReference type="EMBL" id="SPC89132.1"/>
    </source>
</evidence>
<dbReference type="CDD" id="cd02947">
    <property type="entry name" value="TRX_family"/>
    <property type="match status" value="1"/>
</dbReference>
<evidence type="ECO:0000259" key="1">
    <source>
        <dbReference type="Pfam" id="PF00085"/>
    </source>
</evidence>
<sequence length="183" mass="19525">MAEENQVISCHTVEDWTEQFEKGKESKKLVVVDFMASRCGACRSIALVLAEFAKKTPTVIFLKVDVEELKLSPSRSGGGYGRSGAAEQIWTPTWACDGYELRQVVSRWLRSTLSCGGGNGLHSGASFAYTLIASWISEFSTFSGSGCCGFAGAVGRGFLGGGSPVVGYDLCVVCEFSSGYGRL</sequence>
<protein>
    <recommendedName>
        <fullName evidence="1">Thioredoxin domain-containing protein</fullName>
    </recommendedName>
</protein>
<gene>
    <name evidence="2" type="ORF">FSB_LOCUS17014</name>
</gene>
<name>A0A2N9FPF3_FAGSY</name>
<dbReference type="SUPFAM" id="SSF52833">
    <property type="entry name" value="Thioredoxin-like"/>
    <property type="match status" value="1"/>
</dbReference>
<dbReference type="InterPro" id="IPR050620">
    <property type="entry name" value="Thioredoxin_H-type-like"/>
</dbReference>
<dbReference type="PANTHER" id="PTHR10438">
    <property type="entry name" value="THIOREDOXIN"/>
    <property type="match status" value="1"/>
</dbReference>
<accession>A0A2N9FPF3</accession>
<dbReference type="Gene3D" id="3.40.30.10">
    <property type="entry name" value="Glutaredoxin"/>
    <property type="match status" value="1"/>
</dbReference>
<organism evidence="2">
    <name type="scientific">Fagus sylvatica</name>
    <name type="common">Beechnut</name>
    <dbReference type="NCBI Taxonomy" id="28930"/>
    <lineage>
        <taxon>Eukaryota</taxon>
        <taxon>Viridiplantae</taxon>
        <taxon>Streptophyta</taxon>
        <taxon>Embryophyta</taxon>
        <taxon>Tracheophyta</taxon>
        <taxon>Spermatophyta</taxon>
        <taxon>Magnoliopsida</taxon>
        <taxon>eudicotyledons</taxon>
        <taxon>Gunneridae</taxon>
        <taxon>Pentapetalae</taxon>
        <taxon>rosids</taxon>
        <taxon>fabids</taxon>
        <taxon>Fagales</taxon>
        <taxon>Fagaceae</taxon>
        <taxon>Fagus</taxon>
    </lineage>
</organism>
<dbReference type="Pfam" id="PF00085">
    <property type="entry name" value="Thioredoxin"/>
    <property type="match status" value="1"/>
</dbReference>
<dbReference type="InterPro" id="IPR036249">
    <property type="entry name" value="Thioredoxin-like_sf"/>
</dbReference>
<dbReference type="PANTHER" id="PTHR10438:SF425">
    <property type="entry name" value="THIOREDOXIN H1"/>
    <property type="match status" value="1"/>
</dbReference>
<dbReference type="EMBL" id="OIVN01001046">
    <property type="protein sequence ID" value="SPC89132.1"/>
    <property type="molecule type" value="Genomic_DNA"/>
</dbReference>
<proteinExistence type="predicted"/>
<reference evidence="2" key="1">
    <citation type="submission" date="2018-02" db="EMBL/GenBank/DDBJ databases">
        <authorList>
            <person name="Cohen D.B."/>
            <person name="Kent A.D."/>
        </authorList>
    </citation>
    <scope>NUCLEOTIDE SEQUENCE</scope>
</reference>
<feature type="domain" description="Thioredoxin" evidence="1">
    <location>
        <begin position="11"/>
        <end position="71"/>
    </location>
</feature>
<dbReference type="InterPro" id="IPR013766">
    <property type="entry name" value="Thioredoxin_domain"/>
</dbReference>
<dbReference type="AlphaFoldDB" id="A0A2N9FPF3"/>